<keyword evidence="1" id="KW-0472">Membrane</keyword>
<proteinExistence type="predicted"/>
<evidence type="ECO:0000313" key="2">
    <source>
        <dbReference type="EMBL" id="KUP04006.1"/>
    </source>
</evidence>
<evidence type="ECO:0000256" key="1">
    <source>
        <dbReference type="SAM" id="Phobius"/>
    </source>
</evidence>
<organism evidence="2 3">
    <name type="scientific">Bacillus coahuilensis p1.1.43</name>
    <dbReference type="NCBI Taxonomy" id="1150625"/>
    <lineage>
        <taxon>Bacteria</taxon>
        <taxon>Bacillati</taxon>
        <taxon>Bacillota</taxon>
        <taxon>Bacilli</taxon>
        <taxon>Bacillales</taxon>
        <taxon>Bacillaceae</taxon>
        <taxon>Bacillus</taxon>
    </lineage>
</organism>
<gene>
    <name evidence="2" type="ORF">Q75_16965</name>
</gene>
<keyword evidence="1" id="KW-0812">Transmembrane</keyword>
<keyword evidence="1" id="KW-1133">Transmembrane helix</keyword>
<dbReference type="STRING" id="1150625.Q75_16965"/>
<feature type="transmembrane region" description="Helical" evidence="1">
    <location>
        <begin position="31"/>
        <end position="48"/>
    </location>
</feature>
<feature type="transmembrane region" description="Helical" evidence="1">
    <location>
        <begin position="94"/>
        <end position="114"/>
    </location>
</feature>
<dbReference type="OrthoDB" id="2626715at2"/>
<reference evidence="2 3" key="1">
    <citation type="journal article" date="2016" name="Front. Microbiol.">
        <title>Microevolution Analysis of Bacillus coahuilensis Unveils Differences in Phosphorus Acquisition Strategies and Their Regulation.</title>
        <authorList>
            <person name="Gomez-Lunar Z."/>
            <person name="Hernandez-Gonzalez I."/>
            <person name="Rodriguez-Torres M.D."/>
            <person name="Souza V."/>
            <person name="Olmedo-Alvarez G."/>
        </authorList>
    </citation>
    <scope>NUCLEOTIDE SEQUENCE [LARGE SCALE GENOMIC DNA]</scope>
    <source>
        <strain evidence="3">p1.1.43</strain>
    </source>
</reference>
<feature type="transmembrane region" description="Helical" evidence="1">
    <location>
        <begin position="126"/>
        <end position="146"/>
    </location>
</feature>
<keyword evidence="3" id="KW-1185">Reference proteome</keyword>
<dbReference type="RefSeq" id="WP_059352085.1">
    <property type="nucleotide sequence ID" value="NZ_LDYG01000057.1"/>
</dbReference>
<feature type="transmembrane region" description="Helical" evidence="1">
    <location>
        <begin position="6"/>
        <end position="24"/>
    </location>
</feature>
<protein>
    <submittedName>
        <fullName evidence="2">Uncharacterized protein</fullName>
    </submittedName>
</protein>
<dbReference type="Proteomes" id="UP000074108">
    <property type="component" value="Unassembled WGS sequence"/>
</dbReference>
<evidence type="ECO:0000313" key="3">
    <source>
        <dbReference type="Proteomes" id="UP000074108"/>
    </source>
</evidence>
<feature type="transmembrane region" description="Helical" evidence="1">
    <location>
        <begin position="60"/>
        <end position="82"/>
    </location>
</feature>
<dbReference type="EMBL" id="LDYG01000057">
    <property type="protein sequence ID" value="KUP04006.1"/>
    <property type="molecule type" value="Genomic_DNA"/>
</dbReference>
<accession>A0A147K3Y0</accession>
<sequence length="157" mass="17898">MGFVVMFCLSWVTVSVLLILKPTITRTKLASLYFIVLIVNINVNWIVIEELKWIEVTENGLLYTGYLISRSILTPTLILLFVHLVSRNPRIGNTLVLLLLFAGILSLIASLASLLDITTFIKWNVVYHFVFILLLEGIALFFLRFLPESDDREGQNL</sequence>
<comment type="caution">
    <text evidence="2">The sequence shown here is derived from an EMBL/GenBank/DDBJ whole genome shotgun (WGS) entry which is preliminary data.</text>
</comment>
<name>A0A147K3Y0_9BACI</name>
<dbReference type="AlphaFoldDB" id="A0A147K3Y0"/>
<dbReference type="PATRIC" id="fig|1150625.3.peg.3563"/>